<dbReference type="RefSeq" id="XP_041189276.1">
    <property type="nucleotide sequence ID" value="XM_041336558.1"/>
</dbReference>
<dbReference type="OrthoDB" id="9451547at2759"/>
<feature type="transmembrane region" description="Helical" evidence="1">
    <location>
        <begin position="55"/>
        <end position="74"/>
    </location>
</feature>
<feature type="transmembrane region" description="Helical" evidence="1">
    <location>
        <begin position="86"/>
        <end position="110"/>
    </location>
</feature>
<evidence type="ECO:0000313" key="3">
    <source>
        <dbReference type="Proteomes" id="UP000807769"/>
    </source>
</evidence>
<dbReference type="GeneID" id="64630575"/>
<dbReference type="AlphaFoldDB" id="A0A9P7E295"/>
<keyword evidence="1" id="KW-1133">Transmembrane helix</keyword>
<gene>
    <name evidence="2" type="ORF">BJ212DRAFT_1378245</name>
</gene>
<evidence type="ECO:0000313" key="2">
    <source>
        <dbReference type="EMBL" id="KAG1809562.1"/>
    </source>
</evidence>
<feature type="transmembrane region" description="Helical" evidence="1">
    <location>
        <begin position="116"/>
        <end position="134"/>
    </location>
</feature>
<feature type="transmembrane region" description="Helical" evidence="1">
    <location>
        <begin position="7"/>
        <end position="27"/>
    </location>
</feature>
<accession>A0A9P7E295</accession>
<sequence length="135" mass="14631">MFSREDYSHYFISCVYPILTLMGAATFNSPRAVRSRRVPSVGGYDEDGAGRHQTIMLAIGCCSGAVFGAIHCLGWNGVFQGRTEQLLWRVASLEIVLTPVAILMLSYFIWGGDSDGEVVAPVGLVVGALIYIVAR</sequence>
<feature type="non-terminal residue" evidence="2">
    <location>
        <position position="135"/>
    </location>
</feature>
<dbReference type="Proteomes" id="UP000807769">
    <property type="component" value="Unassembled WGS sequence"/>
</dbReference>
<keyword evidence="1" id="KW-0472">Membrane</keyword>
<reference evidence="2" key="1">
    <citation type="journal article" date="2020" name="New Phytol.">
        <title>Comparative genomics reveals dynamic genome evolution in host specialist ectomycorrhizal fungi.</title>
        <authorList>
            <person name="Lofgren L.A."/>
            <person name="Nguyen N.H."/>
            <person name="Vilgalys R."/>
            <person name="Ruytinx J."/>
            <person name="Liao H.L."/>
            <person name="Branco S."/>
            <person name="Kuo A."/>
            <person name="LaButti K."/>
            <person name="Lipzen A."/>
            <person name="Andreopoulos W."/>
            <person name="Pangilinan J."/>
            <person name="Riley R."/>
            <person name="Hundley H."/>
            <person name="Na H."/>
            <person name="Barry K."/>
            <person name="Grigoriev I.V."/>
            <person name="Stajich J.E."/>
            <person name="Kennedy P.G."/>
        </authorList>
    </citation>
    <scope>NUCLEOTIDE SEQUENCE</scope>
    <source>
        <strain evidence="2">MN1</strain>
    </source>
</reference>
<evidence type="ECO:0000256" key="1">
    <source>
        <dbReference type="SAM" id="Phobius"/>
    </source>
</evidence>
<keyword evidence="1" id="KW-0812">Transmembrane</keyword>
<protein>
    <submittedName>
        <fullName evidence="2">Uncharacterized protein</fullName>
    </submittedName>
</protein>
<dbReference type="EMBL" id="JABBWG010000033">
    <property type="protein sequence ID" value="KAG1809562.1"/>
    <property type="molecule type" value="Genomic_DNA"/>
</dbReference>
<name>A0A9P7E295_9AGAM</name>
<organism evidence="2 3">
    <name type="scientific">Suillus subaureus</name>
    <dbReference type="NCBI Taxonomy" id="48587"/>
    <lineage>
        <taxon>Eukaryota</taxon>
        <taxon>Fungi</taxon>
        <taxon>Dikarya</taxon>
        <taxon>Basidiomycota</taxon>
        <taxon>Agaricomycotina</taxon>
        <taxon>Agaricomycetes</taxon>
        <taxon>Agaricomycetidae</taxon>
        <taxon>Boletales</taxon>
        <taxon>Suillineae</taxon>
        <taxon>Suillaceae</taxon>
        <taxon>Suillus</taxon>
    </lineage>
</organism>
<keyword evidence="3" id="KW-1185">Reference proteome</keyword>
<proteinExistence type="predicted"/>
<comment type="caution">
    <text evidence="2">The sequence shown here is derived from an EMBL/GenBank/DDBJ whole genome shotgun (WGS) entry which is preliminary data.</text>
</comment>